<dbReference type="GO" id="GO:0140469">
    <property type="term" value="P:GCN2-mediated signaling"/>
    <property type="evidence" value="ECO:0007669"/>
    <property type="project" value="TreeGrafter"/>
</dbReference>
<organism evidence="4 5">
    <name type="scientific">Tilletia horrida</name>
    <dbReference type="NCBI Taxonomy" id="155126"/>
    <lineage>
        <taxon>Eukaryota</taxon>
        <taxon>Fungi</taxon>
        <taxon>Dikarya</taxon>
        <taxon>Basidiomycota</taxon>
        <taxon>Ustilaginomycotina</taxon>
        <taxon>Exobasidiomycetes</taxon>
        <taxon>Tilletiales</taxon>
        <taxon>Tilletiaceae</taxon>
        <taxon>Tilletia</taxon>
    </lineage>
</organism>
<comment type="caution">
    <text evidence="4">The sequence shown here is derived from an EMBL/GenBank/DDBJ whole genome shotgun (WGS) entry which is preliminary data.</text>
</comment>
<dbReference type="GO" id="GO:0006446">
    <property type="term" value="P:regulation of translational initiation"/>
    <property type="evidence" value="ECO:0007669"/>
    <property type="project" value="TreeGrafter"/>
</dbReference>
<accession>A0AAN6JI54</accession>
<dbReference type="SUPFAM" id="SSF54211">
    <property type="entry name" value="Ribosomal protein S5 domain 2-like"/>
    <property type="match status" value="1"/>
</dbReference>
<evidence type="ECO:0000259" key="3">
    <source>
        <dbReference type="Pfam" id="PF01205"/>
    </source>
</evidence>
<dbReference type="AlphaFoldDB" id="A0AAN6JI54"/>
<evidence type="ECO:0000313" key="5">
    <source>
        <dbReference type="Proteomes" id="UP001176521"/>
    </source>
</evidence>
<feature type="compositionally biased region" description="Acidic residues" evidence="2">
    <location>
        <begin position="125"/>
        <end position="144"/>
    </location>
</feature>
<gene>
    <name evidence="4" type="ORF">OC842_006325</name>
</gene>
<feature type="domain" description="Impact N-terminal" evidence="3">
    <location>
        <begin position="435"/>
        <end position="531"/>
    </location>
</feature>
<feature type="region of interest" description="Disordered" evidence="2">
    <location>
        <begin position="247"/>
        <end position="349"/>
    </location>
</feature>
<feature type="compositionally biased region" description="Basic and acidic residues" evidence="2">
    <location>
        <begin position="610"/>
        <end position="621"/>
    </location>
</feature>
<dbReference type="InterPro" id="IPR036956">
    <property type="entry name" value="Impact_N_sf"/>
</dbReference>
<feature type="compositionally biased region" description="Basic residues" evidence="2">
    <location>
        <begin position="1"/>
        <end position="10"/>
    </location>
</feature>
<feature type="compositionally biased region" description="Low complexity" evidence="2">
    <location>
        <begin position="175"/>
        <end position="213"/>
    </location>
</feature>
<feature type="region of interest" description="Disordered" evidence="2">
    <location>
        <begin position="610"/>
        <end position="630"/>
    </location>
</feature>
<dbReference type="Gene3D" id="3.30.230.30">
    <property type="entry name" value="Impact, N-terminal domain"/>
    <property type="match status" value="1"/>
</dbReference>
<keyword evidence="5" id="KW-1185">Reference proteome</keyword>
<dbReference type="PANTHER" id="PTHR16301:SF25">
    <property type="entry name" value="PROTEIN IMPACT"/>
    <property type="match status" value="1"/>
</dbReference>
<feature type="compositionally biased region" description="Basic and acidic residues" evidence="2">
    <location>
        <begin position="156"/>
        <end position="173"/>
    </location>
</feature>
<dbReference type="Proteomes" id="UP001176521">
    <property type="component" value="Unassembled WGS sequence"/>
</dbReference>
<feature type="compositionally biased region" description="Low complexity" evidence="2">
    <location>
        <begin position="303"/>
        <end position="346"/>
    </location>
</feature>
<name>A0AAN6JI54_9BASI</name>
<feature type="compositionally biased region" description="Acidic residues" evidence="2">
    <location>
        <begin position="45"/>
        <end position="56"/>
    </location>
</feature>
<evidence type="ECO:0000313" key="4">
    <source>
        <dbReference type="EMBL" id="KAK0522914.1"/>
    </source>
</evidence>
<dbReference type="GO" id="GO:0005737">
    <property type="term" value="C:cytoplasm"/>
    <property type="evidence" value="ECO:0007669"/>
    <property type="project" value="TreeGrafter"/>
</dbReference>
<evidence type="ECO:0000256" key="2">
    <source>
        <dbReference type="SAM" id="MobiDB-lite"/>
    </source>
</evidence>
<feature type="region of interest" description="Disordered" evidence="2">
    <location>
        <begin position="1"/>
        <end position="213"/>
    </location>
</feature>
<feature type="compositionally biased region" description="Basic and acidic residues" evidence="2">
    <location>
        <begin position="283"/>
        <end position="293"/>
    </location>
</feature>
<protein>
    <recommendedName>
        <fullName evidence="3">Impact N-terminal domain-containing protein</fullName>
    </recommendedName>
</protein>
<comment type="similarity">
    <text evidence="1">Belongs to the IMPACT family.</text>
</comment>
<dbReference type="InterPro" id="IPR001498">
    <property type="entry name" value="Impact_N"/>
</dbReference>
<sequence>MSLLRLRSRGRQAQQTALDEADKRSAWGAESSLQAGDGKAPDNLGEGDGDEDEDELPSAAEVMASSSTAKGKARAVASLYNDEDDDEQFSEDLDDSADEWQPASKASKGTNSRLSAGKKRARGDDSEDENLEDDAGFFSEDEQDEARSTKRSKSGKKAELPRAKGKMKADHSRNRAPPTAAASTSTSTSRTRASGPKAAPASNATSTSSKPNLGRAAGLAALAAGSKMSAKEIIDRLHQARTLAENEFRRARGEQVVDPDFIPRLSGGDHGREAATPSSRASQEVREREDAKGRAGGNDGPDPASSPSAPARTTGPSSTAAPSAKPEATANQAARTSQASSSSTLAPAPPMSVASWLGVVPQDGDLPWPTMTPPESIVQDRDSLFIGFVFPFPPPGTSTTATPTPASAFPRLISTYVSHLVRSVQPNVVPVHLLPEHLQSAPAQKRGASHDMYAVRTKVLKFGRDGSRGAVDWAPWEGADDDGERWAAQKIAKVIQDEKADDVLVFVSRWYGGTLLGPDRFVHITNVARATLRHHISLQKVAKLGAQLDELDARAATLRASLAAGTTTSFPSQAPAPASRISQPDMTEAKAQRLLVAKRKMVELLEKKVKEKNEAAADTKADGAATESVA</sequence>
<dbReference type="Pfam" id="PF01205">
    <property type="entry name" value="Impact_N"/>
    <property type="match status" value="1"/>
</dbReference>
<dbReference type="InterPro" id="IPR023582">
    <property type="entry name" value="Impact"/>
</dbReference>
<reference evidence="4" key="1">
    <citation type="journal article" date="2023" name="PhytoFront">
        <title>Draft Genome Resources of Seven Strains of Tilletia horrida, Causal Agent of Kernel Smut of Rice.</title>
        <authorList>
            <person name="Khanal S."/>
            <person name="Antony Babu S."/>
            <person name="Zhou X.G."/>
        </authorList>
    </citation>
    <scope>NUCLEOTIDE SEQUENCE</scope>
    <source>
        <strain evidence="4">TX3</strain>
    </source>
</reference>
<feature type="compositionally biased region" description="Acidic residues" evidence="2">
    <location>
        <begin position="81"/>
        <end position="98"/>
    </location>
</feature>
<dbReference type="InterPro" id="IPR020568">
    <property type="entry name" value="Ribosomal_Su5_D2-typ_SF"/>
</dbReference>
<dbReference type="EMBL" id="JAPDMQ010000551">
    <property type="protein sequence ID" value="KAK0522914.1"/>
    <property type="molecule type" value="Genomic_DNA"/>
</dbReference>
<feature type="region of interest" description="Disordered" evidence="2">
    <location>
        <begin position="566"/>
        <end position="586"/>
    </location>
</feature>
<dbReference type="PANTHER" id="PTHR16301">
    <property type="entry name" value="IMPACT-RELATED"/>
    <property type="match status" value="1"/>
</dbReference>
<evidence type="ECO:0000256" key="1">
    <source>
        <dbReference type="ARBA" id="ARBA00007665"/>
    </source>
</evidence>
<proteinExistence type="inferred from homology"/>